<keyword evidence="2" id="KW-1185">Reference proteome</keyword>
<dbReference type="AlphaFoldDB" id="A0A7M2XHY8"/>
<protein>
    <submittedName>
        <fullName evidence="1">DUF2029 domain-containing protein</fullName>
    </submittedName>
</protein>
<accession>A0A7M2XHY8</accession>
<evidence type="ECO:0000313" key="2">
    <source>
        <dbReference type="Proteomes" id="UP000593818"/>
    </source>
</evidence>
<organism evidence="1 2">
    <name type="scientific">Rhodococcus pyridinivorans</name>
    <dbReference type="NCBI Taxonomy" id="103816"/>
    <lineage>
        <taxon>Bacteria</taxon>
        <taxon>Bacillati</taxon>
        <taxon>Actinomycetota</taxon>
        <taxon>Actinomycetes</taxon>
        <taxon>Mycobacteriales</taxon>
        <taxon>Nocardiaceae</taxon>
        <taxon>Rhodococcus</taxon>
    </lineage>
</organism>
<dbReference type="RefSeq" id="WP_006554110.1">
    <property type="nucleotide sequence ID" value="NZ_CP040719.1"/>
</dbReference>
<gene>
    <name evidence="1" type="ORF">INP59_13680</name>
</gene>
<dbReference type="EMBL" id="CP063450">
    <property type="protein sequence ID" value="QOV97043.1"/>
    <property type="molecule type" value="Genomic_DNA"/>
</dbReference>
<name>A0A7M2XHY8_9NOCA</name>
<dbReference type="Proteomes" id="UP000593818">
    <property type="component" value="Chromosome"/>
</dbReference>
<proteinExistence type="predicted"/>
<evidence type="ECO:0000313" key="1">
    <source>
        <dbReference type="EMBL" id="QOV97043.1"/>
    </source>
</evidence>
<reference evidence="1 2" key="1">
    <citation type="submission" date="2020-10" db="EMBL/GenBank/DDBJ databases">
        <title>Whole genome sequence of oil-degrading bacteria Rhodococcus pyridinivorans strain 5Ap.</title>
        <authorList>
            <person name="Akhremchuk A.E."/>
            <person name="Valentovich L.N."/>
            <person name="Charniauskaya M.I."/>
            <person name="Bukliarevich H.A."/>
            <person name="Titok M.A."/>
        </authorList>
    </citation>
    <scope>NUCLEOTIDE SEQUENCE [LARGE SCALE GENOMIC DNA]</scope>
    <source>
        <strain evidence="1 2">5Ap</strain>
    </source>
</reference>
<accession>A0A7T7LER4</accession>
<dbReference type="GeneID" id="29936578"/>
<sequence length="170" mass="18976">MTVFVKTARFIGDLDDEFYRDERQRDVWNEASAVGFQLSLWIALVAAALLPWLAGRPGAWTALGILVAWFVVSIVTQLYARQRDVDLYATAKLWRPRSAAAAALYLVGVAGIFLRLRYESHPFENDAATWAGRVVGAAVVIVLAGLVLAWSRRRTQRRLDAEEALDALED</sequence>